<dbReference type="PANTHER" id="PTHR31923:SF4">
    <property type="entry name" value="BSD DOMAIN-CONTAINING PROTEIN"/>
    <property type="match status" value="1"/>
</dbReference>
<feature type="domain" description="BSD" evidence="2">
    <location>
        <begin position="200"/>
        <end position="252"/>
    </location>
</feature>
<dbReference type="InterPro" id="IPR005607">
    <property type="entry name" value="BSD_dom"/>
</dbReference>
<sequence length="419" mass="46288">MSWLVRSLAAPFQDHEDEKSEGEGIGERSPTEREAGVKEDLSQLKNALKKQLWGVASFIAPPPQISTEKSLDNDQDEIQEMDGTRNESDGIRTDLSQLSGQVRSGFSRISTALQSLTTDEVVDEVEDSSSPALNFPASFSSGITEISKLASSFLPLNSGRLKAEGEARVVGLTDEVRIFAASISQHPGTWLDFPLDDGDDEDFDMSDVQQEHALAVERLTPNLASLRLELCPDYMSDGQFWKIYFVLLHPQLSKEDALLLTTPQILEARALLSEESQKRNKAKSIHAGRSLGSPERNILLMPQEQNFEHFPPVADSSEKAESFKSVSLETMEPLIANNSEGDYHNSSQRDLSNHVASTEDVEHDDEDADVDNWLQDEPGKNDASVYTATGLSNEEDVSFSDLEDDDDTQVQTDSAKNPK</sequence>
<dbReference type="PANTHER" id="PTHR31923">
    <property type="entry name" value="BSD DOMAIN-CONTAINING PROTEIN"/>
    <property type="match status" value="1"/>
</dbReference>
<dbReference type="EMBL" id="EF085356">
    <property type="protein sequence ID" value="ABK24663.1"/>
    <property type="molecule type" value="mRNA"/>
</dbReference>
<evidence type="ECO:0000313" key="3">
    <source>
        <dbReference type="EMBL" id="ABK24663.1"/>
    </source>
</evidence>
<dbReference type="AlphaFoldDB" id="A9NVK2"/>
<organism evidence="3">
    <name type="scientific">Picea sitchensis</name>
    <name type="common">Sitka spruce</name>
    <name type="synonym">Pinus sitchensis</name>
    <dbReference type="NCBI Taxonomy" id="3332"/>
    <lineage>
        <taxon>Eukaryota</taxon>
        <taxon>Viridiplantae</taxon>
        <taxon>Streptophyta</taxon>
        <taxon>Embryophyta</taxon>
        <taxon>Tracheophyta</taxon>
        <taxon>Spermatophyta</taxon>
        <taxon>Pinopsida</taxon>
        <taxon>Pinidae</taxon>
        <taxon>Conifers I</taxon>
        <taxon>Pinales</taxon>
        <taxon>Pinaceae</taxon>
        <taxon>Picea</taxon>
    </lineage>
</organism>
<dbReference type="SUPFAM" id="SSF140383">
    <property type="entry name" value="BSD domain-like"/>
    <property type="match status" value="1"/>
</dbReference>
<evidence type="ECO:0000259" key="2">
    <source>
        <dbReference type="PROSITE" id="PS50858"/>
    </source>
</evidence>
<accession>A9NVK2</accession>
<feature type="compositionally biased region" description="Polar residues" evidence="1">
    <location>
        <begin position="409"/>
        <end position="419"/>
    </location>
</feature>
<feature type="region of interest" description="Disordered" evidence="1">
    <location>
        <begin position="337"/>
        <end position="419"/>
    </location>
</feature>
<dbReference type="Gene3D" id="1.10.3970.10">
    <property type="entry name" value="BSD domain"/>
    <property type="match status" value="1"/>
</dbReference>
<dbReference type="OMA" id="GTWLDFP"/>
<feature type="compositionally biased region" description="Acidic residues" evidence="1">
    <location>
        <begin position="359"/>
        <end position="370"/>
    </location>
</feature>
<name>A9NVK2_PICSI</name>
<feature type="compositionally biased region" description="Acidic residues" evidence="1">
    <location>
        <begin position="393"/>
        <end position="408"/>
    </location>
</feature>
<feature type="compositionally biased region" description="Polar residues" evidence="1">
    <location>
        <begin position="337"/>
        <end position="356"/>
    </location>
</feature>
<proteinExistence type="evidence at transcript level"/>
<reference evidence="3" key="1">
    <citation type="journal article" date="2008" name="BMC Genomics">
        <title>A conifer genomics resource of 200,000 spruce (Picea spp.) ESTs and 6,464 high-quality, sequence-finished full-length cDNAs for Sitka spruce (Picea sitchensis).</title>
        <authorList>
            <person name="Ralph S.G."/>
            <person name="Chun H.J."/>
            <person name="Kolosova N."/>
            <person name="Cooper D."/>
            <person name="Oddy C."/>
            <person name="Ritland C.E."/>
            <person name="Kirkpatrick R."/>
            <person name="Moore R."/>
            <person name="Barber S."/>
            <person name="Holt R.A."/>
            <person name="Jones S.J."/>
            <person name="Marra M.A."/>
            <person name="Douglas C.J."/>
            <person name="Ritland K."/>
            <person name="Bohlmann J."/>
        </authorList>
    </citation>
    <scope>NUCLEOTIDE SEQUENCE</scope>
    <source>
        <tissue evidence="3">Bark</tissue>
    </source>
</reference>
<evidence type="ECO:0000256" key="1">
    <source>
        <dbReference type="SAM" id="MobiDB-lite"/>
    </source>
</evidence>
<dbReference type="SMART" id="SM00751">
    <property type="entry name" value="BSD"/>
    <property type="match status" value="1"/>
</dbReference>
<dbReference type="PROSITE" id="PS50858">
    <property type="entry name" value="BSD"/>
    <property type="match status" value="1"/>
</dbReference>
<dbReference type="Pfam" id="PF03909">
    <property type="entry name" value="BSD"/>
    <property type="match status" value="1"/>
</dbReference>
<feature type="compositionally biased region" description="Basic and acidic residues" evidence="1">
    <location>
        <begin position="13"/>
        <end position="39"/>
    </location>
</feature>
<protein>
    <recommendedName>
        <fullName evidence="2">BSD domain-containing protein</fullName>
    </recommendedName>
</protein>
<feature type="region of interest" description="Disordered" evidence="1">
    <location>
        <begin position="1"/>
        <end position="39"/>
    </location>
</feature>
<dbReference type="InterPro" id="IPR035925">
    <property type="entry name" value="BSD_dom_sf"/>
</dbReference>